<keyword evidence="6" id="KW-0676">Redox-active center</keyword>
<name>A0ABU5VSX2_9BACT</name>
<evidence type="ECO:0000256" key="6">
    <source>
        <dbReference type="ARBA" id="ARBA00023284"/>
    </source>
</evidence>
<dbReference type="InterPro" id="IPR033658">
    <property type="entry name" value="GRX_PICOT-like"/>
</dbReference>
<keyword evidence="4" id="KW-0408">Iron</keyword>
<dbReference type="SUPFAM" id="SSF52833">
    <property type="entry name" value="Thioredoxin-like"/>
    <property type="match status" value="1"/>
</dbReference>
<evidence type="ECO:0000259" key="8">
    <source>
        <dbReference type="Pfam" id="PF00462"/>
    </source>
</evidence>
<evidence type="ECO:0000313" key="10">
    <source>
        <dbReference type="Proteomes" id="UP001302274"/>
    </source>
</evidence>
<evidence type="ECO:0000256" key="1">
    <source>
        <dbReference type="ARBA" id="ARBA00009630"/>
    </source>
</evidence>
<evidence type="ECO:0000256" key="7">
    <source>
        <dbReference type="PIRNR" id="PIRNR005894"/>
    </source>
</evidence>
<evidence type="ECO:0000256" key="4">
    <source>
        <dbReference type="ARBA" id="ARBA00023004"/>
    </source>
</evidence>
<comment type="caution">
    <text evidence="9">The sequence shown here is derived from an EMBL/GenBank/DDBJ whole genome shotgun (WGS) entry which is preliminary data.</text>
</comment>
<accession>A0ABU5VSX2</accession>
<evidence type="ECO:0000256" key="3">
    <source>
        <dbReference type="ARBA" id="ARBA00022723"/>
    </source>
</evidence>
<dbReference type="InterPro" id="IPR004480">
    <property type="entry name" value="Monothiol_GRX-rel"/>
</dbReference>
<dbReference type="PROSITE" id="PS51354">
    <property type="entry name" value="GLUTAREDOXIN_2"/>
    <property type="match status" value="1"/>
</dbReference>
<dbReference type="Pfam" id="PF00462">
    <property type="entry name" value="Glutaredoxin"/>
    <property type="match status" value="1"/>
</dbReference>
<dbReference type="PIRSF" id="PIRSF005894">
    <property type="entry name" value="Monothiol_GRX"/>
    <property type="match status" value="1"/>
</dbReference>
<sequence>MTNPFAVVQRTAVEEENKNLDINTRIKNLIDSSPIFLFMKGVPDMPQCGFSANVIRILDHHGVSYKTFNILSDMDIRDGVKQFSNWPTYPQLYVKGQLVGGNDIVTELMQNGELEELLKA</sequence>
<dbReference type="CDD" id="cd03028">
    <property type="entry name" value="GRX_PICOT_like"/>
    <property type="match status" value="1"/>
</dbReference>
<keyword evidence="10" id="KW-1185">Reference proteome</keyword>
<dbReference type="PANTHER" id="PTHR10293:SF16">
    <property type="entry name" value="GLUTAREDOXIN-RELATED PROTEIN 5, MITOCHONDRIAL"/>
    <property type="match status" value="1"/>
</dbReference>
<keyword evidence="2" id="KW-0001">2Fe-2S</keyword>
<dbReference type="InterPro" id="IPR014434">
    <property type="entry name" value="Monothiol_GRX"/>
</dbReference>
<feature type="domain" description="Glutaredoxin" evidence="8">
    <location>
        <begin position="35"/>
        <end position="99"/>
    </location>
</feature>
<dbReference type="Proteomes" id="UP001302274">
    <property type="component" value="Unassembled WGS sequence"/>
</dbReference>
<gene>
    <name evidence="9" type="primary">grxD</name>
    <name evidence="9" type="ORF">SHI21_08060</name>
</gene>
<dbReference type="NCBIfam" id="TIGR00365">
    <property type="entry name" value="Grx4 family monothiol glutaredoxin"/>
    <property type="match status" value="1"/>
</dbReference>
<dbReference type="EMBL" id="JAYGJQ010000001">
    <property type="protein sequence ID" value="MEA9356151.1"/>
    <property type="molecule type" value="Genomic_DNA"/>
</dbReference>
<dbReference type="PANTHER" id="PTHR10293">
    <property type="entry name" value="GLUTAREDOXIN FAMILY MEMBER"/>
    <property type="match status" value="1"/>
</dbReference>
<evidence type="ECO:0000256" key="5">
    <source>
        <dbReference type="ARBA" id="ARBA00023014"/>
    </source>
</evidence>
<evidence type="ECO:0000313" key="9">
    <source>
        <dbReference type="EMBL" id="MEA9356151.1"/>
    </source>
</evidence>
<dbReference type="RefSeq" id="WP_323575828.1">
    <property type="nucleotide sequence ID" value="NZ_JAYGJQ010000001.1"/>
</dbReference>
<dbReference type="Gene3D" id="3.40.30.10">
    <property type="entry name" value="Glutaredoxin"/>
    <property type="match status" value="1"/>
</dbReference>
<organism evidence="9 10">
    <name type="scientific">Bacteriovorax antarcticus</name>
    <dbReference type="NCBI Taxonomy" id="3088717"/>
    <lineage>
        <taxon>Bacteria</taxon>
        <taxon>Pseudomonadati</taxon>
        <taxon>Bdellovibrionota</taxon>
        <taxon>Bacteriovoracia</taxon>
        <taxon>Bacteriovoracales</taxon>
        <taxon>Bacteriovoracaceae</taxon>
        <taxon>Bacteriovorax</taxon>
    </lineage>
</organism>
<protein>
    <recommendedName>
        <fullName evidence="7">Glutaredoxin</fullName>
    </recommendedName>
</protein>
<dbReference type="InterPro" id="IPR002109">
    <property type="entry name" value="Glutaredoxin"/>
</dbReference>
<keyword evidence="5" id="KW-0411">Iron-sulfur</keyword>
<dbReference type="InterPro" id="IPR036249">
    <property type="entry name" value="Thioredoxin-like_sf"/>
</dbReference>
<evidence type="ECO:0000256" key="2">
    <source>
        <dbReference type="ARBA" id="ARBA00022714"/>
    </source>
</evidence>
<keyword evidence="3" id="KW-0479">Metal-binding</keyword>
<proteinExistence type="inferred from homology"/>
<reference evidence="9 10" key="1">
    <citation type="submission" date="2023-11" db="EMBL/GenBank/DDBJ databases">
        <title>A Novel Polar Bacteriovorax (B. antarcticus) Isolated from the Biocrust in Antarctica.</title>
        <authorList>
            <person name="Mun W."/>
            <person name="Choi S.Y."/>
            <person name="Mitchell R.J."/>
        </authorList>
    </citation>
    <scope>NUCLEOTIDE SEQUENCE [LARGE SCALE GENOMIC DNA]</scope>
    <source>
        <strain evidence="9 10">PP10</strain>
    </source>
</reference>
<comment type="similarity">
    <text evidence="1 7">Belongs to the glutaredoxin family. Monothiol subfamily.</text>
</comment>